<dbReference type="RefSeq" id="WP_018748137.1">
    <property type="nucleotide sequence ID" value="NZ_BAABUF010000002.1"/>
</dbReference>
<protein>
    <submittedName>
        <fullName evidence="2">Glyoxalase</fullName>
    </submittedName>
</protein>
<proteinExistence type="predicted"/>
<dbReference type="InterPro" id="IPR029068">
    <property type="entry name" value="Glyas_Bleomycin-R_OHBP_Dase"/>
</dbReference>
<dbReference type="EMBL" id="BSOZ01000006">
    <property type="protein sequence ID" value="GLS03574.1"/>
    <property type="molecule type" value="Genomic_DNA"/>
</dbReference>
<dbReference type="InterPro" id="IPR037523">
    <property type="entry name" value="VOC_core"/>
</dbReference>
<dbReference type="PANTHER" id="PTHR33993">
    <property type="entry name" value="GLYOXALASE-RELATED"/>
    <property type="match status" value="1"/>
</dbReference>
<dbReference type="SUPFAM" id="SSF54593">
    <property type="entry name" value="Glyoxalase/Bleomycin resistance protein/Dihydroxybiphenyl dioxygenase"/>
    <property type="match status" value="1"/>
</dbReference>
<dbReference type="InterPro" id="IPR052164">
    <property type="entry name" value="Anthracycline_SecMetBiosynth"/>
</dbReference>
<organism evidence="2 3">
    <name type="scientific">Chitiniphilus shinanonensis</name>
    <dbReference type="NCBI Taxonomy" id="553088"/>
    <lineage>
        <taxon>Bacteria</taxon>
        <taxon>Pseudomonadati</taxon>
        <taxon>Pseudomonadota</taxon>
        <taxon>Betaproteobacteria</taxon>
        <taxon>Neisseriales</taxon>
        <taxon>Chitinibacteraceae</taxon>
        <taxon>Chitiniphilus</taxon>
    </lineage>
</organism>
<evidence type="ECO:0000313" key="2">
    <source>
        <dbReference type="EMBL" id="GLS03574.1"/>
    </source>
</evidence>
<comment type="caution">
    <text evidence="2">The sequence shown here is derived from an EMBL/GenBank/DDBJ whole genome shotgun (WGS) entry which is preliminary data.</text>
</comment>
<gene>
    <name evidence="2" type="ORF">GCM10007860_07190</name>
</gene>
<evidence type="ECO:0000259" key="1">
    <source>
        <dbReference type="PROSITE" id="PS51819"/>
    </source>
</evidence>
<dbReference type="PROSITE" id="PS51819">
    <property type="entry name" value="VOC"/>
    <property type="match status" value="1"/>
</dbReference>
<dbReference type="CDD" id="cd07247">
    <property type="entry name" value="SgaA_N_like"/>
    <property type="match status" value="1"/>
</dbReference>
<name>A0ABQ6BQ59_9NEIS</name>
<accession>A0ABQ6BQ59</accession>
<reference evidence="3" key="1">
    <citation type="journal article" date="2019" name="Int. J. Syst. Evol. Microbiol.">
        <title>The Global Catalogue of Microorganisms (GCM) 10K type strain sequencing project: providing services to taxonomists for standard genome sequencing and annotation.</title>
        <authorList>
            <consortium name="The Broad Institute Genomics Platform"/>
            <consortium name="The Broad Institute Genome Sequencing Center for Infectious Disease"/>
            <person name="Wu L."/>
            <person name="Ma J."/>
        </authorList>
    </citation>
    <scope>NUCLEOTIDE SEQUENCE [LARGE SCALE GENOMIC DNA]</scope>
    <source>
        <strain evidence="3">NBRC 104970</strain>
    </source>
</reference>
<feature type="domain" description="VOC" evidence="1">
    <location>
        <begin position="3"/>
        <end position="120"/>
    </location>
</feature>
<evidence type="ECO:0000313" key="3">
    <source>
        <dbReference type="Proteomes" id="UP001156836"/>
    </source>
</evidence>
<dbReference type="Pfam" id="PF00903">
    <property type="entry name" value="Glyoxalase"/>
    <property type="match status" value="1"/>
</dbReference>
<keyword evidence="3" id="KW-1185">Reference proteome</keyword>
<dbReference type="InterPro" id="IPR004360">
    <property type="entry name" value="Glyas_Fos-R_dOase_dom"/>
</dbReference>
<dbReference type="Gene3D" id="3.10.180.10">
    <property type="entry name" value="2,3-Dihydroxybiphenyl 1,2-Dioxygenase, domain 1"/>
    <property type="match status" value="1"/>
</dbReference>
<dbReference type="PANTHER" id="PTHR33993:SF2">
    <property type="entry name" value="VOC DOMAIN-CONTAINING PROTEIN"/>
    <property type="match status" value="1"/>
</dbReference>
<sequence>MNAINWFEIPTLDFDRATAFYEHLFNQSLRRHAGGDGELAILPYAGDGVGGALVSPGSMKPSPAGVLPYLNTPGDLDDWLRRVEDRGGCVVLPKTLIDAEIGYIATFRDTEGNLIGLHAAP</sequence>
<dbReference type="Proteomes" id="UP001156836">
    <property type="component" value="Unassembled WGS sequence"/>
</dbReference>